<keyword evidence="3" id="KW-1185">Reference proteome</keyword>
<feature type="compositionally biased region" description="Polar residues" evidence="1">
    <location>
        <begin position="152"/>
        <end position="169"/>
    </location>
</feature>
<evidence type="ECO:0000256" key="1">
    <source>
        <dbReference type="SAM" id="MobiDB-lite"/>
    </source>
</evidence>
<feature type="compositionally biased region" description="Low complexity" evidence="1">
    <location>
        <begin position="216"/>
        <end position="231"/>
    </location>
</feature>
<evidence type="ECO:0000313" key="3">
    <source>
        <dbReference type="Proteomes" id="UP001331761"/>
    </source>
</evidence>
<protein>
    <submittedName>
        <fullName evidence="2">Uncharacterized protein</fullName>
    </submittedName>
</protein>
<gene>
    <name evidence="2" type="ORF">GCK32_000401</name>
</gene>
<feature type="compositionally biased region" description="Polar residues" evidence="1">
    <location>
        <begin position="203"/>
        <end position="215"/>
    </location>
</feature>
<dbReference type="Proteomes" id="UP001331761">
    <property type="component" value="Unassembled WGS sequence"/>
</dbReference>
<organism evidence="2 3">
    <name type="scientific">Trichostrongylus colubriformis</name>
    <name type="common">Black scour worm</name>
    <dbReference type="NCBI Taxonomy" id="6319"/>
    <lineage>
        <taxon>Eukaryota</taxon>
        <taxon>Metazoa</taxon>
        <taxon>Ecdysozoa</taxon>
        <taxon>Nematoda</taxon>
        <taxon>Chromadorea</taxon>
        <taxon>Rhabditida</taxon>
        <taxon>Rhabditina</taxon>
        <taxon>Rhabditomorpha</taxon>
        <taxon>Strongyloidea</taxon>
        <taxon>Trichostrongylidae</taxon>
        <taxon>Trichostrongylus</taxon>
    </lineage>
</organism>
<comment type="caution">
    <text evidence="2">The sequence shown here is derived from an EMBL/GenBank/DDBJ whole genome shotgun (WGS) entry which is preliminary data.</text>
</comment>
<evidence type="ECO:0000313" key="2">
    <source>
        <dbReference type="EMBL" id="KAK5970610.1"/>
    </source>
</evidence>
<feature type="region of interest" description="Disordered" evidence="1">
    <location>
        <begin position="421"/>
        <end position="607"/>
    </location>
</feature>
<feature type="region of interest" description="Disordered" evidence="1">
    <location>
        <begin position="152"/>
        <end position="171"/>
    </location>
</feature>
<accession>A0AAN8F5A0</accession>
<feature type="region of interest" description="Disordered" evidence="1">
    <location>
        <begin position="281"/>
        <end position="346"/>
    </location>
</feature>
<proteinExistence type="predicted"/>
<reference evidence="2 3" key="1">
    <citation type="submission" date="2019-10" db="EMBL/GenBank/DDBJ databases">
        <title>Assembly and Annotation for the nematode Trichostrongylus colubriformis.</title>
        <authorList>
            <person name="Martin J."/>
        </authorList>
    </citation>
    <scope>NUCLEOTIDE SEQUENCE [LARGE SCALE GENOMIC DNA]</scope>
    <source>
        <strain evidence="2">G859</strain>
        <tissue evidence="2">Whole worm</tissue>
    </source>
</reference>
<feature type="compositionally biased region" description="Polar residues" evidence="1">
    <location>
        <begin position="245"/>
        <end position="260"/>
    </location>
</feature>
<name>A0AAN8F5A0_TRICO</name>
<sequence length="697" mass="74994">MLTRKLTEVEELQTKFDESEWSLSDDSALCHVLEKYRDYYSEHVEKLEHEIAKISQLAALLNSGVGHLNGTVIHVANSRFIHQHLAEDANSEVLAVEEVTKSSTDGRADTVATLSAAIRQGISATNRWQNMDDLCSTRPVIGSQSFRNSLLSRDSSIQTPSSGTPTSRVPVSDATLPYFNRALPSSASNESLAVVSHSRIQSRVTPLPVNSKSDIQPQLSIPSSNSSIRSLTYDPEPKSEEASALSVNNANESNGDTSTSLDQAIDVRGFTHIKNNVLYAPKGGSNDDVPSVNDCAQSANTNEDKSKSSPLANFGTAESHVGLKDSGIQRESTAEEKGAEKDHQERKAINIERGSHNNARTTQSITKKYASIFDSDSDDEALFVDPGKPLLSSGTGNDAKTMKKVQIPKKLESTAFSKMLTDKLAKGPTPSRARGPIRRPPSRMKPGSAIAKADVLETPSQGSKSAAVIATEASSSSNLPSAGEAAVSRKDKSAVGTKRDDQASLPTTHQEEFAKAAGSYSSVPRANASKAIRSFFDSESDEENGAGDNSSSDGHGTFVLGTTAKAKASAHKEPPPENPSKSSASAREAPAQKSTKPQFGKGLFDDDEEDSDLSLFRSKPKGTHGLFGEILREMVMPFVAAVLRALPEEKNVSNMRTKISTAWCMYATEIRGVAMSTCRFEDWEIVLLRSRTSATKE</sequence>
<feature type="compositionally biased region" description="Basic and acidic residues" evidence="1">
    <location>
        <begin position="332"/>
        <end position="346"/>
    </location>
</feature>
<feature type="region of interest" description="Disordered" evidence="1">
    <location>
        <begin position="203"/>
        <end position="260"/>
    </location>
</feature>
<dbReference type="AlphaFoldDB" id="A0AAN8F5A0"/>
<dbReference type="EMBL" id="WIXE01018795">
    <property type="protein sequence ID" value="KAK5970610.1"/>
    <property type="molecule type" value="Genomic_DNA"/>
</dbReference>
<feature type="compositionally biased region" description="Basic and acidic residues" evidence="1">
    <location>
        <begin position="487"/>
        <end position="502"/>
    </location>
</feature>